<feature type="compositionally biased region" description="Pro residues" evidence="3">
    <location>
        <begin position="439"/>
        <end position="448"/>
    </location>
</feature>
<feature type="compositionally biased region" description="Pro residues" evidence="3">
    <location>
        <begin position="386"/>
        <end position="396"/>
    </location>
</feature>
<evidence type="ECO:0000313" key="5">
    <source>
        <dbReference type="EMBL" id="JAS57314.1"/>
    </source>
</evidence>
<dbReference type="InterPro" id="IPR050357">
    <property type="entry name" value="Arrestin_domain-protein"/>
</dbReference>
<organism evidence="5">
    <name type="scientific">Cuerna arida</name>
    <dbReference type="NCBI Taxonomy" id="1464854"/>
    <lineage>
        <taxon>Eukaryota</taxon>
        <taxon>Metazoa</taxon>
        <taxon>Ecdysozoa</taxon>
        <taxon>Arthropoda</taxon>
        <taxon>Hexapoda</taxon>
        <taxon>Insecta</taxon>
        <taxon>Pterygota</taxon>
        <taxon>Neoptera</taxon>
        <taxon>Paraneoptera</taxon>
        <taxon>Hemiptera</taxon>
        <taxon>Auchenorrhyncha</taxon>
        <taxon>Membracoidea</taxon>
        <taxon>Cicadellidae</taxon>
        <taxon>Cicadellinae</taxon>
        <taxon>Proconiini</taxon>
        <taxon>Cuerna</taxon>
    </lineage>
</organism>
<proteinExistence type="inferred from homology"/>
<dbReference type="Pfam" id="PF02752">
    <property type="entry name" value="Arrestin_C"/>
    <property type="match status" value="1"/>
</dbReference>
<dbReference type="SMART" id="SM01017">
    <property type="entry name" value="Arrestin_C"/>
    <property type="match status" value="1"/>
</dbReference>
<evidence type="ECO:0000256" key="3">
    <source>
        <dbReference type="SAM" id="MobiDB-lite"/>
    </source>
</evidence>
<sequence>MGIENFQILLDNPSGIYYGGSVVSGKLKFNLDKSKKIRGVKVRFRGEANVSFRATRHTSSSGDDSRNKRVTFHGKEEYFSTKYYLVGSSNSEMELLPGEYEYAFTTTLPPLLPSSFGSENGSIQYSIKATVDIPWEIDDTVEKTFSIMTSVDLNTIAEAKMPVKQEVEKTFCCCWCRSGPLTMVLNLPYAGYVPGQNIPVILEVDNASDVDVDIVIKLQKIIKCKATMPEHRTETDDVNLVELSLGPVNGKDSKTFTQQFSVPVVPIFNLHPCTIITCDYVFMVIAETGSCHADLTVEVPMFLGTVPLYQAGGAPPPIDSSVPLQQSYNPTMPMTQPSFNPAMPMVQPPFNPSMPMVQPPFNPSMPMPQLMPLPQNPSEPFQIPSFNPPMPTPQPTSNPSMQLLQPSFNPSMPLPQDVLNASNPSVEPSSNYPTALPKPVMPTAPPPTQVGWTQ</sequence>
<feature type="domain" description="Arrestin C-terminal-like" evidence="4">
    <location>
        <begin position="177"/>
        <end position="308"/>
    </location>
</feature>
<feature type="compositionally biased region" description="Polar residues" evidence="3">
    <location>
        <begin position="419"/>
        <end position="433"/>
    </location>
</feature>
<gene>
    <name evidence="5" type="ORF">g.10301</name>
</gene>
<evidence type="ECO:0000256" key="1">
    <source>
        <dbReference type="ARBA" id="ARBA00005298"/>
    </source>
</evidence>
<accession>A0A1B6G4E9</accession>
<protein>
    <recommendedName>
        <fullName evidence="4">Arrestin C-terminal-like domain-containing protein</fullName>
    </recommendedName>
</protein>
<name>A0A1B6G4E9_9HEMI</name>
<evidence type="ECO:0000259" key="4">
    <source>
        <dbReference type="SMART" id="SM01017"/>
    </source>
</evidence>
<feature type="region of interest" description="Disordered" evidence="3">
    <location>
        <begin position="374"/>
        <end position="454"/>
    </location>
</feature>
<dbReference type="EMBL" id="GECZ01012455">
    <property type="protein sequence ID" value="JAS57314.1"/>
    <property type="molecule type" value="Transcribed_RNA"/>
</dbReference>
<dbReference type="InterPro" id="IPR011021">
    <property type="entry name" value="Arrestin-like_N"/>
</dbReference>
<dbReference type="PANTHER" id="PTHR11188:SF176">
    <property type="entry name" value="ARRESTIN DOMAIN-CONTAINING PROTEIN 1"/>
    <property type="match status" value="1"/>
</dbReference>
<dbReference type="InterPro" id="IPR014756">
    <property type="entry name" value="Ig_E-set"/>
</dbReference>
<dbReference type="Pfam" id="PF00339">
    <property type="entry name" value="Arrestin_N"/>
    <property type="match status" value="1"/>
</dbReference>
<dbReference type="InterPro" id="IPR014752">
    <property type="entry name" value="Arrestin-like_C"/>
</dbReference>
<dbReference type="GO" id="GO:0005737">
    <property type="term" value="C:cytoplasm"/>
    <property type="evidence" value="ECO:0007669"/>
    <property type="project" value="TreeGrafter"/>
</dbReference>
<keyword evidence="2" id="KW-0716">Sensory transduction</keyword>
<dbReference type="SUPFAM" id="SSF81296">
    <property type="entry name" value="E set domains"/>
    <property type="match status" value="2"/>
</dbReference>
<evidence type="ECO:0000256" key="2">
    <source>
        <dbReference type="ARBA" id="ARBA00022606"/>
    </source>
</evidence>
<comment type="similarity">
    <text evidence="1">Belongs to the arrestin family.</text>
</comment>
<reference evidence="5" key="1">
    <citation type="submission" date="2015-11" db="EMBL/GenBank/DDBJ databases">
        <title>De novo transcriptome assembly of four potential Pierce s Disease insect vectors from Arizona vineyards.</title>
        <authorList>
            <person name="Tassone E.E."/>
        </authorList>
    </citation>
    <scope>NUCLEOTIDE SEQUENCE</scope>
</reference>
<dbReference type="Gene3D" id="2.60.40.640">
    <property type="match status" value="2"/>
</dbReference>
<dbReference type="PANTHER" id="PTHR11188">
    <property type="entry name" value="ARRESTIN DOMAIN CONTAINING PROTEIN"/>
    <property type="match status" value="1"/>
</dbReference>
<dbReference type="InterPro" id="IPR011022">
    <property type="entry name" value="Arrestin_C-like"/>
</dbReference>
<dbReference type="GO" id="GO:0015031">
    <property type="term" value="P:protein transport"/>
    <property type="evidence" value="ECO:0007669"/>
    <property type="project" value="TreeGrafter"/>
</dbReference>
<dbReference type="AlphaFoldDB" id="A0A1B6G4E9"/>